<proteinExistence type="predicted"/>
<dbReference type="PROSITE" id="PS51745">
    <property type="entry name" value="PB1"/>
    <property type="match status" value="1"/>
</dbReference>
<protein>
    <recommendedName>
        <fullName evidence="1">PB1 domain-containing protein</fullName>
    </recommendedName>
</protein>
<feature type="non-terminal residue" evidence="2">
    <location>
        <position position="1"/>
    </location>
</feature>
<dbReference type="InterPro" id="IPR051741">
    <property type="entry name" value="PAR6_homolog"/>
</dbReference>
<dbReference type="InterPro" id="IPR053793">
    <property type="entry name" value="PB1-like"/>
</dbReference>
<dbReference type="InterPro" id="IPR000270">
    <property type="entry name" value="PB1_dom"/>
</dbReference>
<sequence length="144" mass="16484">FDADILRFSINRNEAINYENFRKLLSERHDIGLDLSFLIWYTDPTDGDLLPINNDNNLSRALLAAKPLLRIFIQRKGKNTVSFYTEDGIEEINGYGTMKPKNLISSILGGTPGKPKSLAISNPHDFRQVYISDMNISYLMYHSR</sequence>
<dbReference type="OrthoDB" id="5868434at2759"/>
<gene>
    <name evidence="2" type="ORF">MHI_LOCUS352220</name>
</gene>
<dbReference type="PANTHER" id="PTHR14102:SF11">
    <property type="entry name" value="LD29223P"/>
    <property type="match status" value="1"/>
</dbReference>
<reference evidence="2" key="1">
    <citation type="submission" date="2020-07" db="EMBL/GenBank/DDBJ databases">
        <authorList>
            <person name="Nazaruddin N."/>
        </authorList>
    </citation>
    <scope>NUCLEOTIDE SEQUENCE</scope>
</reference>
<dbReference type="PANTHER" id="PTHR14102">
    <property type="entry name" value="PAR-6-RELATED"/>
    <property type="match status" value="1"/>
</dbReference>
<comment type="caution">
    <text evidence="2">The sequence shown here is derived from an EMBL/GenBank/DDBJ whole genome shotgun (WGS) entry which is preliminary data.</text>
</comment>
<evidence type="ECO:0000313" key="2">
    <source>
        <dbReference type="EMBL" id="CAD1473086.1"/>
    </source>
</evidence>
<dbReference type="Proteomes" id="UP000752696">
    <property type="component" value="Unassembled WGS sequence"/>
</dbReference>
<evidence type="ECO:0000259" key="1">
    <source>
        <dbReference type="PROSITE" id="PS51745"/>
    </source>
</evidence>
<evidence type="ECO:0000313" key="3">
    <source>
        <dbReference type="Proteomes" id="UP000752696"/>
    </source>
</evidence>
<dbReference type="Pfam" id="PF00564">
    <property type="entry name" value="PB1"/>
    <property type="match status" value="1"/>
</dbReference>
<dbReference type="EMBL" id="CAJDYZ010006142">
    <property type="protein sequence ID" value="CAD1473086.1"/>
    <property type="molecule type" value="Genomic_DNA"/>
</dbReference>
<dbReference type="AlphaFoldDB" id="A0A6V7H2K8"/>
<feature type="domain" description="PB1" evidence="1">
    <location>
        <begin position="1"/>
        <end position="76"/>
    </location>
</feature>
<dbReference type="SMART" id="SM00666">
    <property type="entry name" value="PB1"/>
    <property type="match status" value="1"/>
</dbReference>
<dbReference type="Gene3D" id="3.10.20.90">
    <property type="entry name" value="Phosphatidylinositol 3-kinase Catalytic Subunit, Chain A, domain 1"/>
    <property type="match status" value="1"/>
</dbReference>
<dbReference type="GO" id="GO:0007098">
    <property type="term" value="P:centrosome cycle"/>
    <property type="evidence" value="ECO:0007669"/>
    <property type="project" value="TreeGrafter"/>
</dbReference>
<accession>A0A6V7H2K8</accession>
<keyword evidence="3" id="KW-1185">Reference proteome</keyword>
<feature type="non-terminal residue" evidence="2">
    <location>
        <position position="144"/>
    </location>
</feature>
<dbReference type="SUPFAM" id="SSF54277">
    <property type="entry name" value="CAD &amp; PB1 domains"/>
    <property type="match status" value="1"/>
</dbReference>
<name>A0A6V7H2K8_9HYME</name>
<organism evidence="2 3">
    <name type="scientific">Heterotrigona itama</name>
    <dbReference type="NCBI Taxonomy" id="395501"/>
    <lineage>
        <taxon>Eukaryota</taxon>
        <taxon>Metazoa</taxon>
        <taxon>Ecdysozoa</taxon>
        <taxon>Arthropoda</taxon>
        <taxon>Hexapoda</taxon>
        <taxon>Insecta</taxon>
        <taxon>Pterygota</taxon>
        <taxon>Neoptera</taxon>
        <taxon>Endopterygota</taxon>
        <taxon>Hymenoptera</taxon>
        <taxon>Apocrita</taxon>
        <taxon>Aculeata</taxon>
        <taxon>Apoidea</taxon>
        <taxon>Anthophila</taxon>
        <taxon>Apidae</taxon>
        <taxon>Heterotrigona</taxon>
    </lineage>
</organism>